<gene>
    <name evidence="1" type="ORF">SAMN03080617_03688</name>
</gene>
<reference evidence="2" key="1">
    <citation type="submission" date="2016-10" db="EMBL/GenBank/DDBJ databases">
        <authorList>
            <person name="Varghese N."/>
            <person name="Submissions S."/>
        </authorList>
    </citation>
    <scope>NUCLEOTIDE SEQUENCE [LARGE SCALE GENOMIC DNA]</scope>
    <source>
        <strain evidence="2">DSM 22703</strain>
    </source>
</reference>
<keyword evidence="2" id="KW-1185">Reference proteome</keyword>
<accession>A0A1G5ZE73</accession>
<dbReference type="STRING" id="279824.SAMN03080617_03688"/>
<evidence type="ECO:0000313" key="2">
    <source>
        <dbReference type="Proteomes" id="UP000198756"/>
    </source>
</evidence>
<protein>
    <submittedName>
        <fullName evidence="1">Uncharacterized protein</fullName>
    </submittedName>
</protein>
<name>A0A1G5ZE73_9BACT</name>
<organism evidence="1 2">
    <name type="scientific">Algoriphagus alkaliphilus</name>
    <dbReference type="NCBI Taxonomy" id="279824"/>
    <lineage>
        <taxon>Bacteria</taxon>
        <taxon>Pseudomonadati</taxon>
        <taxon>Bacteroidota</taxon>
        <taxon>Cytophagia</taxon>
        <taxon>Cytophagales</taxon>
        <taxon>Cyclobacteriaceae</taxon>
        <taxon>Algoriphagus</taxon>
    </lineage>
</organism>
<sequence length="237" mass="27282">MGVGKEAKHKHMNFTITITNVSTVEELPGYWKDQDYINLLEAFNFPDANTVKPENLREMLHMAITDFEPNEAAEIVLTYKLSKRLNEGQIAQISNDMLLDKISEEYPEIDLHHDLFSINQLLFKAFNGKFPNAKATLADFSMVSKDGFAGEITKEMVLKSLNNGISDRNLIKRLFTEQMTTAKKFEEADGVLWELNKKDATNFNLVTSEYWLKKEEFEQPEFEGHCLLTEDEESRNS</sequence>
<proteinExistence type="predicted"/>
<evidence type="ECO:0000313" key="1">
    <source>
        <dbReference type="EMBL" id="SDA93124.1"/>
    </source>
</evidence>
<dbReference type="AlphaFoldDB" id="A0A1G5ZE73"/>
<dbReference type="Proteomes" id="UP000198756">
    <property type="component" value="Unassembled WGS sequence"/>
</dbReference>
<dbReference type="EMBL" id="FMXE01000034">
    <property type="protein sequence ID" value="SDA93124.1"/>
    <property type="molecule type" value="Genomic_DNA"/>
</dbReference>